<protein>
    <recommendedName>
        <fullName evidence="4">Proteophosphoglycan ppg4</fullName>
    </recommendedName>
</protein>
<feature type="region of interest" description="Disordered" evidence="1">
    <location>
        <begin position="272"/>
        <end position="318"/>
    </location>
</feature>
<feature type="compositionally biased region" description="Polar residues" evidence="1">
    <location>
        <begin position="275"/>
        <end position="290"/>
    </location>
</feature>
<proteinExistence type="predicted"/>
<evidence type="ECO:0000313" key="3">
    <source>
        <dbReference type="Proteomes" id="UP000815677"/>
    </source>
</evidence>
<dbReference type="EMBL" id="DF838163">
    <property type="protein sequence ID" value="GAT42651.1"/>
    <property type="molecule type" value="Genomic_DNA"/>
</dbReference>
<gene>
    <name evidence="2" type="ORF">MCHLO_00360</name>
</gene>
<feature type="compositionally biased region" description="Polar residues" evidence="1">
    <location>
        <begin position="555"/>
        <end position="568"/>
    </location>
</feature>
<evidence type="ECO:0008006" key="4">
    <source>
        <dbReference type="Google" id="ProtNLM"/>
    </source>
</evidence>
<feature type="compositionally biased region" description="Low complexity" evidence="1">
    <location>
        <begin position="156"/>
        <end position="184"/>
    </location>
</feature>
<feature type="compositionally biased region" description="Pro residues" evidence="1">
    <location>
        <begin position="520"/>
        <end position="533"/>
    </location>
</feature>
<feature type="compositionally biased region" description="Polar residues" evidence="1">
    <location>
        <begin position="670"/>
        <end position="691"/>
    </location>
</feature>
<feature type="compositionally biased region" description="Polar residues" evidence="1">
    <location>
        <begin position="55"/>
        <end position="74"/>
    </location>
</feature>
<dbReference type="Proteomes" id="UP000815677">
    <property type="component" value="Unassembled WGS sequence"/>
</dbReference>
<feature type="region of interest" description="Disordered" evidence="1">
    <location>
        <begin position="508"/>
        <end position="780"/>
    </location>
</feature>
<feature type="region of interest" description="Disordered" evidence="1">
    <location>
        <begin position="55"/>
        <end position="196"/>
    </location>
</feature>
<feature type="compositionally biased region" description="Polar residues" evidence="1">
    <location>
        <begin position="97"/>
        <end position="106"/>
    </location>
</feature>
<feature type="compositionally biased region" description="Pro residues" evidence="1">
    <location>
        <begin position="598"/>
        <end position="607"/>
    </location>
</feature>
<sequence>MHAALTTNSASLVADGVIAGTDSKTFVDRAVQTSPRPVSIVHKPASSHRVLALAASTTPQTASTDRHVSSTSPTDAYIHRSSGPIRSPPKSRKHSQLPYNRPSTQHPHVGHAALRVSSWPENSPSYASAVPRETRGASLTERPRVSLSFSDRTPETSSSAETSFRSRSGSSRTRRSLPSSDLPHTPSPPSSPESVMIIGNNMQVPIAFLRQKAKPDYDEETGWISWASSPPKPIPALHGPLSLPYARCPSGAEGTIIEGEDLSRMIWGLGLEESQPGSTANTPDLPQNTPSLPPRAQPQSSRTEASTRDHRVVSAQQSESWTDTFAVRDDLDAFEDQLRSYSGQRGLGLDWQETLRHRDVEPTKPQPSVSVSLKPSAPVFVPANKQQPTPPSQFPRIFVEPRHTILPSPRLSAMELAQQYRADKRPQDLLPTPPSSSSPQWTPQQHYVDPFPPLDLSTLVPPPSQLQSQSNFDLSQQLRQFVFERMQNRDVVHSADGARLVAPRISQFSKSPSVDASPSQPGPPPNSPLPPLPSYATRGRSHMTNVGIEPPSPPTLRQSSTAASNSNKHQPRSVPFARLLQRRLSAVPEEETPYEMHSPPPSPPPAQAPTHHGNHQQPGVGPRVLRAPRVPGLPSEGFQSRARSRSGSCGARTGLPSPALSALGSPKMPSPQQLPVQQEENTARWTASNTYAGRVKAPLKSSSAHHREQQNQQQQPASTKEADANAVAENLWEKENGKPKSNGRKGRGGGGGGGRKDKRAGGDLVSSPWATASQAPEAWL</sequence>
<accession>A0ABQ0KUQ6</accession>
<keyword evidence="3" id="KW-1185">Reference proteome</keyword>
<evidence type="ECO:0000256" key="1">
    <source>
        <dbReference type="SAM" id="MobiDB-lite"/>
    </source>
</evidence>
<reference evidence="2" key="1">
    <citation type="submission" date="2014-09" db="EMBL/GenBank/DDBJ databases">
        <title>Genome sequence of the luminous mushroom Mycena chlorophos for searching fungal bioluminescence genes.</title>
        <authorList>
            <person name="Tanaka Y."/>
            <person name="Kasuga D."/>
            <person name="Oba Y."/>
            <person name="Hase S."/>
            <person name="Sato K."/>
            <person name="Oba Y."/>
            <person name="Sakakibara Y."/>
        </authorList>
    </citation>
    <scope>NUCLEOTIDE SEQUENCE</scope>
</reference>
<name>A0ABQ0KUQ6_MYCCL</name>
<evidence type="ECO:0000313" key="2">
    <source>
        <dbReference type="EMBL" id="GAT42651.1"/>
    </source>
</evidence>
<feature type="region of interest" description="Disordered" evidence="1">
    <location>
        <begin position="426"/>
        <end position="470"/>
    </location>
</feature>
<organism evidence="2 3">
    <name type="scientific">Mycena chlorophos</name>
    <name type="common">Agaric fungus</name>
    <name type="synonym">Agaricus chlorophos</name>
    <dbReference type="NCBI Taxonomy" id="658473"/>
    <lineage>
        <taxon>Eukaryota</taxon>
        <taxon>Fungi</taxon>
        <taxon>Dikarya</taxon>
        <taxon>Basidiomycota</taxon>
        <taxon>Agaricomycotina</taxon>
        <taxon>Agaricomycetes</taxon>
        <taxon>Agaricomycetidae</taxon>
        <taxon>Agaricales</taxon>
        <taxon>Marasmiineae</taxon>
        <taxon>Mycenaceae</taxon>
        <taxon>Mycena</taxon>
    </lineage>
</organism>